<evidence type="ECO:0000256" key="2">
    <source>
        <dbReference type="ARBA" id="ARBA00009773"/>
    </source>
</evidence>
<gene>
    <name evidence="7" type="ORF">E0F88_05325</name>
</gene>
<protein>
    <submittedName>
        <fullName evidence="7">AI-2E family transporter</fullName>
    </submittedName>
</protein>
<evidence type="ECO:0000256" key="4">
    <source>
        <dbReference type="ARBA" id="ARBA00022989"/>
    </source>
</evidence>
<comment type="caution">
    <text evidence="7">The sequence shown here is derived from an EMBL/GenBank/DDBJ whole genome shotgun (WGS) entry which is preliminary data.</text>
</comment>
<evidence type="ECO:0000256" key="5">
    <source>
        <dbReference type="ARBA" id="ARBA00023136"/>
    </source>
</evidence>
<proteinExistence type="inferred from homology"/>
<comment type="subcellular location">
    <subcellularLocation>
        <location evidence="1">Membrane</location>
        <topology evidence="1">Multi-pass membrane protein</topology>
    </subcellularLocation>
</comment>
<dbReference type="GO" id="GO:0016020">
    <property type="term" value="C:membrane"/>
    <property type="evidence" value="ECO:0007669"/>
    <property type="project" value="UniProtKB-SubCell"/>
</dbReference>
<evidence type="ECO:0000256" key="6">
    <source>
        <dbReference type="SAM" id="Phobius"/>
    </source>
</evidence>
<feature type="transmembrane region" description="Helical" evidence="6">
    <location>
        <begin position="140"/>
        <end position="162"/>
    </location>
</feature>
<evidence type="ECO:0000313" key="8">
    <source>
        <dbReference type="Proteomes" id="UP000294850"/>
    </source>
</evidence>
<keyword evidence="3 6" id="KW-0812">Transmembrane</keyword>
<evidence type="ECO:0000313" key="7">
    <source>
        <dbReference type="EMBL" id="TDE17312.1"/>
    </source>
</evidence>
<feature type="transmembrane region" description="Helical" evidence="6">
    <location>
        <begin position="225"/>
        <end position="255"/>
    </location>
</feature>
<evidence type="ECO:0000256" key="3">
    <source>
        <dbReference type="ARBA" id="ARBA00022692"/>
    </source>
</evidence>
<evidence type="ECO:0000256" key="1">
    <source>
        <dbReference type="ARBA" id="ARBA00004141"/>
    </source>
</evidence>
<dbReference type="Pfam" id="PF01594">
    <property type="entry name" value="AI-2E_transport"/>
    <property type="match status" value="1"/>
</dbReference>
<accession>A0A4R5DSA6</accession>
<dbReference type="InterPro" id="IPR002549">
    <property type="entry name" value="AI-2E-like"/>
</dbReference>
<keyword evidence="8" id="KW-1185">Reference proteome</keyword>
<feature type="transmembrane region" description="Helical" evidence="6">
    <location>
        <begin position="198"/>
        <end position="219"/>
    </location>
</feature>
<dbReference type="EMBL" id="SMFL01000002">
    <property type="protein sequence ID" value="TDE17312.1"/>
    <property type="molecule type" value="Genomic_DNA"/>
</dbReference>
<keyword evidence="4 6" id="KW-1133">Transmembrane helix</keyword>
<comment type="similarity">
    <text evidence="2">Belongs to the autoinducer-2 exporter (AI-2E) (TC 2.A.86) family.</text>
</comment>
<sequence length="339" mass="37745">MMPTFNNQIRQIGLLIILTALAFLLLFELYGFLPGFLGALTLYILSRQWYFSLTIRKHWNKSGTALLFMLAFLVGVGLPASFAIHLISSKVSVLFDNSEQVIVVFKAASVQIKQWTGFDIVTDQSLGEIQKLITNFIPSFLNSSASVAGNLLMILFLFFFMLTNGTEMERKISGIIPLKEENVEVLAIETKNMIRANALGIPLISIIQGLFAIFGYWVFGVQDFVLWGFITAIFAFFPVVGTAFIWIPLIIYLYTSGESGRAIGLAIYSIVVTGNVDYLARVTLLQKIGNVHPVIAVLGLIVGLKLFGFWGFIFGPLMISYFLLLARIYASEFGSLNKR</sequence>
<keyword evidence="5 6" id="KW-0472">Membrane</keyword>
<dbReference type="AlphaFoldDB" id="A0A4R5DSA6"/>
<dbReference type="PANTHER" id="PTHR21716">
    <property type="entry name" value="TRANSMEMBRANE PROTEIN"/>
    <property type="match status" value="1"/>
</dbReference>
<dbReference type="Proteomes" id="UP000294850">
    <property type="component" value="Unassembled WGS sequence"/>
</dbReference>
<feature type="transmembrane region" description="Helical" evidence="6">
    <location>
        <begin position="66"/>
        <end position="87"/>
    </location>
</feature>
<dbReference type="PANTHER" id="PTHR21716:SF4">
    <property type="entry name" value="TRANSMEMBRANE PROTEIN 245"/>
    <property type="match status" value="1"/>
</dbReference>
<reference evidence="7 8" key="1">
    <citation type="submission" date="2019-03" db="EMBL/GenBank/DDBJ databases">
        <title>Dyadobacter AR-3-6 sp. nov., isolated from arctic soil.</title>
        <authorList>
            <person name="Chaudhary D.K."/>
        </authorList>
    </citation>
    <scope>NUCLEOTIDE SEQUENCE [LARGE SCALE GENOMIC DNA]</scope>
    <source>
        <strain evidence="7 8">AR-3-6</strain>
    </source>
</reference>
<feature type="transmembrane region" description="Helical" evidence="6">
    <location>
        <begin position="262"/>
        <end position="280"/>
    </location>
</feature>
<organism evidence="7 8">
    <name type="scientific">Dyadobacter psychrotolerans</name>
    <dbReference type="NCBI Taxonomy" id="2541721"/>
    <lineage>
        <taxon>Bacteria</taxon>
        <taxon>Pseudomonadati</taxon>
        <taxon>Bacteroidota</taxon>
        <taxon>Cytophagia</taxon>
        <taxon>Cytophagales</taxon>
        <taxon>Spirosomataceae</taxon>
        <taxon>Dyadobacter</taxon>
    </lineage>
</organism>
<feature type="transmembrane region" description="Helical" evidence="6">
    <location>
        <begin position="12"/>
        <end position="45"/>
    </location>
</feature>
<dbReference type="OrthoDB" id="9773730at2"/>
<name>A0A4R5DSA6_9BACT</name>